<organism evidence="1 2">
    <name type="scientific">Caudoviricetes sp. vir080</name>
    <dbReference type="NCBI Taxonomy" id="3068353"/>
    <lineage>
        <taxon>Viruses</taxon>
        <taxon>Duplodnaviria</taxon>
        <taxon>Heunggongvirae</taxon>
        <taxon>Uroviricota</taxon>
        <taxon>Caudoviricetes</taxon>
    </lineage>
</organism>
<dbReference type="Proteomes" id="UP001302529">
    <property type="component" value="Segment"/>
</dbReference>
<name>A0AA86Y9M5_9CAUD</name>
<dbReference type="RefSeq" id="YP_013605359.1">
    <property type="nucleotide sequence ID" value="NC_133305.1"/>
</dbReference>
<evidence type="ECO:0000313" key="1">
    <source>
        <dbReference type="EMBL" id="DBA35396.1"/>
    </source>
</evidence>
<gene>
    <name evidence="1" type="ORF">vir080_00023</name>
</gene>
<proteinExistence type="predicted"/>
<protein>
    <submittedName>
        <fullName evidence="1">Uncharacterized protein</fullName>
    </submittedName>
</protein>
<dbReference type="GeneID" id="300198795"/>
<accession>A0AA86Y9M5</accession>
<evidence type="ECO:0000313" key="2">
    <source>
        <dbReference type="Proteomes" id="UP001302529"/>
    </source>
</evidence>
<keyword evidence="2" id="KW-1185">Reference proteome</keyword>
<reference evidence="1 2" key="1">
    <citation type="journal article" date="2023" name="Nat. Microbiol.">
        <title>A compendium of viruses from methanogenic archaea reveals their diversity and adaptations to the gut environment.</title>
        <authorList>
            <person name="Medvedeva S."/>
            <person name="Borrel G."/>
            <person name="Krupovic M."/>
            <person name="Gribaldo S."/>
        </authorList>
    </citation>
    <scope>NUCLEOTIDE SEQUENCE [LARGE SCALE GENOMIC DNA]</scope>
</reference>
<sequence length="82" mass="9730">MKTVHLNIHDDLHQYLLKVKEEAGKTDYNITISDIIRASIVYFLTDMNVYGYNEKHALQLIKAQNNLYNEHMYNELDDLPFK</sequence>
<dbReference type="EMBL" id="BK063677">
    <property type="protein sequence ID" value="DBA35396.1"/>
    <property type="molecule type" value="Genomic_DNA"/>
</dbReference>